<dbReference type="STRING" id="1798383.A3D78_01040"/>
<dbReference type="SUPFAM" id="SSF53335">
    <property type="entry name" value="S-adenosyl-L-methionine-dependent methyltransferases"/>
    <property type="match status" value="1"/>
</dbReference>
<dbReference type="Gene3D" id="3.40.50.150">
    <property type="entry name" value="Vaccinia Virus protein VP39"/>
    <property type="match status" value="1"/>
</dbReference>
<sequence>MRNNRLINLLKGLFFWQGWHPEVALRYLPVVSEIKKLGRQPQVLDIGSGGLGIAPYIGYKVTGCDIKFRPPFHHLLDRIKARAEKLPFADRVFDVVVSVDTLEHLNKNSRQKAIQEMLRLAEKLVCLAVPCGQPAYLQDKMLSKYYRKKFKKKYQFFEEQLKLGLPEKEEIVMFIEKAAVSWNKKIKISILNNENLKLREFLMKGWMTKNILLTIFFRKIMLIALPFMIRMNQPPVYRQIFIIKIL</sequence>
<evidence type="ECO:0000313" key="3">
    <source>
        <dbReference type="Proteomes" id="UP000176253"/>
    </source>
</evidence>
<dbReference type="InterPro" id="IPR013216">
    <property type="entry name" value="Methyltransf_11"/>
</dbReference>
<accession>A0A1F6A0C0</accession>
<feature type="domain" description="Methyltransferase type 11" evidence="1">
    <location>
        <begin position="44"/>
        <end position="121"/>
    </location>
</feature>
<reference evidence="2 3" key="1">
    <citation type="journal article" date="2016" name="Nat. Commun.">
        <title>Thousands of microbial genomes shed light on interconnected biogeochemical processes in an aquifer system.</title>
        <authorList>
            <person name="Anantharaman K."/>
            <person name="Brown C.T."/>
            <person name="Hug L.A."/>
            <person name="Sharon I."/>
            <person name="Castelle C.J."/>
            <person name="Probst A.J."/>
            <person name="Thomas B.C."/>
            <person name="Singh A."/>
            <person name="Wilkins M.J."/>
            <person name="Karaoz U."/>
            <person name="Brodie E.L."/>
            <person name="Williams K.H."/>
            <person name="Hubbard S.S."/>
            <person name="Banfield J.F."/>
        </authorList>
    </citation>
    <scope>NUCLEOTIDE SEQUENCE [LARGE SCALE GENOMIC DNA]</scope>
</reference>
<organism evidence="2 3">
    <name type="scientific">Candidatus Gottesmanbacteria bacterium RIFCSPHIGHO2_02_FULL_39_14</name>
    <dbReference type="NCBI Taxonomy" id="1798383"/>
    <lineage>
        <taxon>Bacteria</taxon>
        <taxon>Candidatus Gottesmaniibacteriota</taxon>
    </lineage>
</organism>
<dbReference type="CDD" id="cd02440">
    <property type="entry name" value="AdoMet_MTases"/>
    <property type="match status" value="1"/>
</dbReference>
<comment type="caution">
    <text evidence="2">The sequence shown here is derived from an EMBL/GenBank/DDBJ whole genome shotgun (WGS) entry which is preliminary data.</text>
</comment>
<dbReference type="EMBL" id="MFJM01000023">
    <property type="protein sequence ID" value="OGG18065.1"/>
    <property type="molecule type" value="Genomic_DNA"/>
</dbReference>
<dbReference type="AlphaFoldDB" id="A0A1F6A0C0"/>
<gene>
    <name evidence="2" type="ORF">A3D78_01040</name>
</gene>
<dbReference type="Proteomes" id="UP000176253">
    <property type="component" value="Unassembled WGS sequence"/>
</dbReference>
<dbReference type="Pfam" id="PF08241">
    <property type="entry name" value="Methyltransf_11"/>
    <property type="match status" value="1"/>
</dbReference>
<proteinExistence type="predicted"/>
<name>A0A1F6A0C0_9BACT</name>
<protein>
    <recommendedName>
        <fullName evidence="1">Methyltransferase type 11 domain-containing protein</fullName>
    </recommendedName>
</protein>
<evidence type="ECO:0000259" key="1">
    <source>
        <dbReference type="Pfam" id="PF08241"/>
    </source>
</evidence>
<evidence type="ECO:0000313" key="2">
    <source>
        <dbReference type="EMBL" id="OGG18065.1"/>
    </source>
</evidence>
<dbReference type="InterPro" id="IPR029063">
    <property type="entry name" value="SAM-dependent_MTases_sf"/>
</dbReference>
<dbReference type="GO" id="GO:0008757">
    <property type="term" value="F:S-adenosylmethionine-dependent methyltransferase activity"/>
    <property type="evidence" value="ECO:0007669"/>
    <property type="project" value="InterPro"/>
</dbReference>